<protein>
    <submittedName>
        <fullName evidence="2">Uncharacterized protein</fullName>
    </submittedName>
</protein>
<sequence>MGAKSELETLKNISKDVKESVILKLQDISELALHLDESRSRYVVELEREKARRATELEAAEKRFNNINQENLDRYSKIEEKMEKLLAEVSSTKEMLGQMNVPEKLEKIRKVVAKPVPRLMNYAKAAAKPKSMVAAAKTPGPTVRPGISHTFIMASKFENHTA</sequence>
<gene>
    <name evidence="2" type="ORF">EVAR_71124_1</name>
</gene>
<name>A0A4C1ZN86_EUMVA</name>
<feature type="coiled-coil region" evidence="1">
    <location>
        <begin position="43"/>
        <end position="95"/>
    </location>
</feature>
<evidence type="ECO:0000313" key="3">
    <source>
        <dbReference type="Proteomes" id="UP000299102"/>
    </source>
</evidence>
<dbReference type="OrthoDB" id="10022108at2759"/>
<keyword evidence="3" id="KW-1185">Reference proteome</keyword>
<comment type="caution">
    <text evidence="2">The sequence shown here is derived from an EMBL/GenBank/DDBJ whole genome shotgun (WGS) entry which is preliminary data.</text>
</comment>
<accession>A0A4C1ZN86</accession>
<proteinExistence type="predicted"/>
<evidence type="ECO:0000313" key="2">
    <source>
        <dbReference type="EMBL" id="GBP89238.1"/>
    </source>
</evidence>
<reference evidence="2 3" key="1">
    <citation type="journal article" date="2019" name="Commun. Biol.">
        <title>The bagworm genome reveals a unique fibroin gene that provides high tensile strength.</title>
        <authorList>
            <person name="Kono N."/>
            <person name="Nakamura H."/>
            <person name="Ohtoshi R."/>
            <person name="Tomita M."/>
            <person name="Numata K."/>
            <person name="Arakawa K."/>
        </authorList>
    </citation>
    <scope>NUCLEOTIDE SEQUENCE [LARGE SCALE GENOMIC DNA]</scope>
</reference>
<keyword evidence="1" id="KW-0175">Coiled coil</keyword>
<organism evidence="2 3">
    <name type="scientific">Eumeta variegata</name>
    <name type="common">Bagworm moth</name>
    <name type="synonym">Eumeta japonica</name>
    <dbReference type="NCBI Taxonomy" id="151549"/>
    <lineage>
        <taxon>Eukaryota</taxon>
        <taxon>Metazoa</taxon>
        <taxon>Ecdysozoa</taxon>
        <taxon>Arthropoda</taxon>
        <taxon>Hexapoda</taxon>
        <taxon>Insecta</taxon>
        <taxon>Pterygota</taxon>
        <taxon>Neoptera</taxon>
        <taxon>Endopterygota</taxon>
        <taxon>Lepidoptera</taxon>
        <taxon>Glossata</taxon>
        <taxon>Ditrysia</taxon>
        <taxon>Tineoidea</taxon>
        <taxon>Psychidae</taxon>
        <taxon>Oiketicinae</taxon>
        <taxon>Eumeta</taxon>
    </lineage>
</organism>
<dbReference type="AlphaFoldDB" id="A0A4C1ZN86"/>
<dbReference type="EMBL" id="BGZK01001985">
    <property type="protein sequence ID" value="GBP89238.1"/>
    <property type="molecule type" value="Genomic_DNA"/>
</dbReference>
<dbReference type="Proteomes" id="UP000299102">
    <property type="component" value="Unassembled WGS sequence"/>
</dbReference>
<evidence type="ECO:0000256" key="1">
    <source>
        <dbReference type="SAM" id="Coils"/>
    </source>
</evidence>